<dbReference type="OrthoDB" id="1931232at2759"/>
<feature type="region of interest" description="Disordered" evidence="8">
    <location>
        <begin position="992"/>
        <end position="1028"/>
    </location>
</feature>
<proteinExistence type="inferred from homology"/>
<keyword evidence="3" id="KW-0227">DNA damage</keyword>
<evidence type="ECO:0000313" key="10">
    <source>
        <dbReference type="Proteomes" id="UP000829291"/>
    </source>
</evidence>
<organism evidence="10 11">
    <name type="scientific">Neodiprion lecontei</name>
    <name type="common">Redheaded pine sawfly</name>
    <dbReference type="NCBI Taxonomy" id="441921"/>
    <lineage>
        <taxon>Eukaryota</taxon>
        <taxon>Metazoa</taxon>
        <taxon>Ecdysozoa</taxon>
        <taxon>Arthropoda</taxon>
        <taxon>Hexapoda</taxon>
        <taxon>Insecta</taxon>
        <taxon>Pterygota</taxon>
        <taxon>Neoptera</taxon>
        <taxon>Endopterygota</taxon>
        <taxon>Hymenoptera</taxon>
        <taxon>Tenthredinoidea</taxon>
        <taxon>Diprionidae</taxon>
        <taxon>Diprioninae</taxon>
        <taxon>Neodiprion</taxon>
    </lineage>
</organism>
<feature type="compositionally biased region" description="Basic and acidic residues" evidence="8">
    <location>
        <begin position="1290"/>
        <end position="1305"/>
    </location>
</feature>
<evidence type="ECO:0000256" key="8">
    <source>
        <dbReference type="SAM" id="MobiDB-lite"/>
    </source>
</evidence>
<dbReference type="GO" id="GO:0006281">
    <property type="term" value="P:DNA repair"/>
    <property type="evidence" value="ECO:0007669"/>
    <property type="project" value="UniProtKB-KW"/>
</dbReference>
<dbReference type="GO" id="GO:0006260">
    <property type="term" value="P:DNA replication"/>
    <property type="evidence" value="ECO:0007669"/>
    <property type="project" value="InterPro"/>
</dbReference>
<dbReference type="Pfam" id="PF00651">
    <property type="entry name" value="BTB"/>
    <property type="match status" value="1"/>
</dbReference>
<feature type="region of interest" description="Disordered" evidence="8">
    <location>
        <begin position="1468"/>
        <end position="1511"/>
    </location>
</feature>
<evidence type="ECO:0000256" key="1">
    <source>
        <dbReference type="ARBA" id="ARBA00004123"/>
    </source>
</evidence>
<dbReference type="KEGG" id="nlo:107227115"/>
<protein>
    <recommendedName>
        <fullName evidence="7">Structure-specific endonuclease subunit SLX4</fullName>
    </recommendedName>
</protein>
<evidence type="ECO:0000259" key="9">
    <source>
        <dbReference type="Pfam" id="PF00651"/>
    </source>
</evidence>
<feature type="compositionally biased region" description="Acidic residues" evidence="8">
    <location>
        <begin position="1306"/>
        <end position="1319"/>
    </location>
</feature>
<dbReference type="InterPro" id="IPR018574">
    <property type="entry name" value="Structure-sp_endonuc_su_Slx4"/>
</dbReference>
<keyword evidence="6" id="KW-0539">Nucleus</keyword>
<dbReference type="GO" id="GO:0033557">
    <property type="term" value="C:Slx1-Slx4 complex"/>
    <property type="evidence" value="ECO:0007669"/>
    <property type="project" value="InterPro"/>
</dbReference>
<feature type="compositionally biased region" description="Acidic residues" evidence="8">
    <location>
        <begin position="1009"/>
        <end position="1020"/>
    </location>
</feature>
<dbReference type="CDD" id="cd18186">
    <property type="entry name" value="BTB_POZ_ZBTB_KLHL-like"/>
    <property type="match status" value="1"/>
</dbReference>
<evidence type="ECO:0000313" key="12">
    <source>
        <dbReference type="RefSeq" id="XP_046589528.1"/>
    </source>
</evidence>
<comment type="subcellular location">
    <subcellularLocation>
        <location evidence="1">Nucleus</location>
    </subcellularLocation>
</comment>
<dbReference type="RefSeq" id="XP_015523649.2">
    <property type="nucleotide sequence ID" value="XM_015668163.2"/>
</dbReference>
<feature type="compositionally biased region" description="Basic residues" evidence="8">
    <location>
        <begin position="1489"/>
        <end position="1501"/>
    </location>
</feature>
<feature type="region of interest" description="Disordered" evidence="8">
    <location>
        <begin position="1290"/>
        <end position="1319"/>
    </location>
</feature>
<dbReference type="PANTHER" id="PTHR21541:SF3">
    <property type="entry name" value="STRUCTURE-SPECIFIC ENDONUCLEASE SUBUNIT SLX4"/>
    <property type="match status" value="1"/>
</dbReference>
<dbReference type="PANTHER" id="PTHR21541">
    <property type="entry name" value="BTB POZ DOMAIN CONTAINING 12"/>
    <property type="match status" value="1"/>
</dbReference>
<feature type="region of interest" description="Disordered" evidence="8">
    <location>
        <begin position="1156"/>
        <end position="1179"/>
    </location>
</feature>
<feature type="region of interest" description="Disordered" evidence="8">
    <location>
        <begin position="1375"/>
        <end position="1399"/>
    </location>
</feature>
<keyword evidence="4" id="KW-0233">DNA recombination</keyword>
<dbReference type="Pfam" id="PF09494">
    <property type="entry name" value="Slx4"/>
    <property type="match status" value="1"/>
</dbReference>
<evidence type="ECO:0000256" key="6">
    <source>
        <dbReference type="ARBA" id="ARBA00023242"/>
    </source>
</evidence>
<feature type="compositionally biased region" description="Polar residues" evidence="8">
    <location>
        <begin position="1168"/>
        <end position="1179"/>
    </location>
</feature>
<dbReference type="Gene3D" id="3.30.710.10">
    <property type="entry name" value="Potassium Channel Kv1.1, Chain A"/>
    <property type="match status" value="1"/>
</dbReference>
<evidence type="ECO:0000256" key="2">
    <source>
        <dbReference type="ARBA" id="ARBA00006661"/>
    </source>
</evidence>
<evidence type="ECO:0000313" key="13">
    <source>
        <dbReference type="RefSeq" id="XP_046589529.1"/>
    </source>
</evidence>
<comment type="similarity">
    <text evidence="2">Belongs to the SLX4 family.</text>
</comment>
<dbReference type="InParanoid" id="A0A6J0CBQ5"/>
<dbReference type="GeneID" id="107227115"/>
<feature type="compositionally biased region" description="Polar residues" evidence="8">
    <location>
        <begin position="1377"/>
        <end position="1390"/>
    </location>
</feature>
<gene>
    <name evidence="11 12 13" type="primary">LOC107227115</name>
</gene>
<evidence type="ECO:0000256" key="7">
    <source>
        <dbReference type="ARBA" id="ARBA00029496"/>
    </source>
</evidence>
<evidence type="ECO:0000256" key="4">
    <source>
        <dbReference type="ARBA" id="ARBA00023172"/>
    </source>
</evidence>
<dbReference type="SUPFAM" id="SSF54695">
    <property type="entry name" value="POZ domain"/>
    <property type="match status" value="1"/>
</dbReference>
<sequence>MENREHDDPSQLRELDCRRKINPRNLSLRNKKLSIKKQDDERLAQESDRSAGHSKAIETFLHSENSTSTSSCGMFSDITSLDKDDSLADFRSPVKETDLNESLADFKVSLRNKRLTHKENKPVLKKKQKKNRDALSNVNQPSIESSFFKPQTMVKTGFPCPLCFKSFKDTTTKNSHMKSCATKNKVSTKTLLDAVELQAKQANERKALGLLEAPPIQPKKTVSRKLISDKDPQLQIALALSMSLHEAQLMEEIEDAHLLVGEPCPSSYGEMTEERRKTLQNFGFTTNKPATVSTTNKSKKRRLAGPTLLQTRTKQERDHILSVQIAEVLMGDKAITQAMMEEEGEVTKPEENIILKSRLLQSYERVKDRLWDKTQQCLGSKGSYFCNQLELLLCKVTVESETKSGQEEPPKEEPLDQSAKYLPGTIDESITALSESSISSEAESLAADDNPVTTSKSRIDGEFIGHLSKDWRFLLINSYMSDVSVIVKGDTKLPAHRLVLFVRCREVLDDAIPNDHIMARIHWPEIEVSVASAFLEYIYCSVIVEYVSVFDDPNTLSEIRALARKYKLKQIFVYLRDKSKELKSNKVNMLTQQPHLKMNSEPDLTDMPDSNSSCSGKEVVSISSNPPDSVWNNLEKNKQDIEYHKSDCNNVQDAHLELKIQQKREMFSHVSFNKDSFGAQFLSTSANTRTACENLSTIPTNQKNSKSIETVNFNTTNEKSFERITSAFSKTNCDVLPWTESLKLLDKNFEVDRSISPDIFDDSVIENPSHTIMALEQQGCNLEHTTNGSDSDIEVISPSTKTLETKNSNYDILTANKTADLTHRKKCGKPEVNFEFVSTRKQKSYRHPLSINDADPYVEVDDMNFDKNKSNMFIKKKGDITIAIERIQKVNSKGISESDSECESVAMYPSKKRKNPFRIKRSDVSPKIEKNLQDTTQLDLDYKVPSKKRTALSIFEAKIESEAIKNPAIFNLPTHKIISDVCLKNMGSSHISKPEVSCDELTHSKVHEEEDNDEDTENEIEPSQKRVAKLDDTVNAIFDLTQESSRESKLNSDEETNNTDTEDKDLSMFTKYKRKHSHNSIDKYRCALKNNNSRISISSSKVTNERLSSEDYQSSGDELWNTHYAANCNSYSSKYEYTDPNQSTSNIQRELSGRLPMGSKNVEKSPEILSSTDSDTGEQNVLKFDDAEPSDLEIDLSDLSSTKSLNISMKSRKNGKYYRMSLSKTKSNNEMSDDERMDKNTVREIQSFIDLKLEDTILENDDGKTKKSNISDEDTDAECWIESVLPRQAEKVESSELGEPKKSDIYSEETDPGDMEEKNDDEIEKIPDLQHLDENSFDISSPDCEISGVISSASMDLNLVNIVSNNVDSLLEKCSRSNHTSPKSSVNLATPSRADPSDSFISTPISRTYKTVFDDVSSHDRISDADFNEAEFSVKQNSSKINAVNTKKRGDASNQSTVKKYHILDSDLSDNENSNIHKMSKTPSNFSMKRSKVRTSKHSTSHSRSGSISPINIPKRSLVSLQKRSISENIIKTKESNWSNLMNDSFDCELAKVRTPPVQHQDISKGENETTPVQEVPTENVTPLANYSAMKTPELRKELNKYGLKAQKRHRAKQLLRYIYNELHPLVPVADDNVTSYSNLYSSKNECPAPKRLNRSNSIEDLNGKNTANVESDSEALVFDARTVGEASDDYEGADYNDSYTLSQSDNSDSLESFFRKLIQVDKVLHNKILAYEPLILEDLHATLKAQGLKCNLNALMDLLDEQCITFRTLANSKKSRTKRKISQKKN</sequence>
<dbReference type="InterPro" id="IPR000210">
    <property type="entry name" value="BTB/POZ_dom"/>
</dbReference>
<reference evidence="11 12" key="1">
    <citation type="submission" date="2025-05" db="UniProtKB">
        <authorList>
            <consortium name="RefSeq"/>
        </authorList>
    </citation>
    <scope>IDENTIFICATION</scope>
    <source>
        <tissue evidence="11 12">Thorax and Abdomen</tissue>
    </source>
</reference>
<evidence type="ECO:0000256" key="5">
    <source>
        <dbReference type="ARBA" id="ARBA00023204"/>
    </source>
</evidence>
<feature type="region of interest" description="Disordered" evidence="8">
    <location>
        <begin position="1041"/>
        <end position="1064"/>
    </location>
</feature>
<dbReference type="RefSeq" id="XP_046589529.1">
    <property type="nucleotide sequence ID" value="XM_046733573.1"/>
</dbReference>
<name>A0A6J0CBQ5_NEOLC</name>
<dbReference type="Proteomes" id="UP000829291">
    <property type="component" value="Chromosome 3"/>
</dbReference>
<keyword evidence="5" id="KW-0234">DNA repair</keyword>
<feature type="domain" description="BTB" evidence="9">
    <location>
        <begin position="480"/>
        <end position="572"/>
    </location>
</feature>
<keyword evidence="10" id="KW-1185">Reference proteome</keyword>
<feature type="compositionally biased region" description="Acidic residues" evidence="8">
    <location>
        <begin position="1053"/>
        <end position="1063"/>
    </location>
</feature>
<dbReference type="CDD" id="cd22999">
    <property type="entry name" value="SAP_SLX4"/>
    <property type="match status" value="1"/>
</dbReference>
<dbReference type="InterPro" id="IPR011333">
    <property type="entry name" value="SKP1/BTB/POZ_sf"/>
</dbReference>
<evidence type="ECO:0000256" key="3">
    <source>
        <dbReference type="ARBA" id="ARBA00022763"/>
    </source>
</evidence>
<feature type="compositionally biased region" description="Polar residues" evidence="8">
    <location>
        <begin position="1471"/>
        <end position="1488"/>
    </location>
</feature>
<accession>A0A6J0CBQ5</accession>
<dbReference type="GO" id="GO:0000712">
    <property type="term" value="P:resolution of meiotic recombination intermediates"/>
    <property type="evidence" value="ECO:0007669"/>
    <property type="project" value="TreeGrafter"/>
</dbReference>
<dbReference type="RefSeq" id="XP_046589528.1">
    <property type="nucleotide sequence ID" value="XM_046733572.1"/>
</dbReference>
<evidence type="ECO:0000313" key="11">
    <source>
        <dbReference type="RefSeq" id="XP_015523649.2"/>
    </source>
</evidence>